<dbReference type="RefSeq" id="WP_197625577.1">
    <property type="nucleotide sequence ID" value="NZ_CP063073.1"/>
</dbReference>
<dbReference type="NCBIfam" id="TIGR01511">
    <property type="entry name" value="ATPase-IB1_Cu"/>
    <property type="match status" value="1"/>
</dbReference>
<keyword evidence="5 13" id="KW-0479">Metal-binding</keyword>
<sequence>MNGSTTFDLPISGMTCASCAGRVERALGKVPGVQSVSVNLANERAHVQVQGQMDPGILIAAVDKAGYTATLPQSETVTDANQAQRLHRERWSLLLAIALALPLVLPMLVEPFGLHWMLPAWVQFALATPVQFIFGARFYIAAWKAVRAGAGNMDLLVAIGTSAGYGLSIYEWLTAPAGSMPHLYFEASAVVIALVLLGKYLESRAKRQTASAIRALEALRPERAIRVLDGREEDVAISALKLNDLVLVKPGERFPVDGEVVDGQSHADEALISGESLPVPKQPGDKVTGGAINGEGRLLVRTQALGAESVLARIIRLVEDAQAAKAPIQKLVDKVSQVFVPAVLVLALITLVGWWLYGASLETAIINAVAVLVIACPCALGLATPTAIMAGTGVAARYGILIKDAEALERAHEVSAVVFDKTGTLTSGAPKIAHLAAVDGNEAQLLQQAGALQRGSEHPLAKAVLDACSEQGLNVADVTASQSLTGRGIAGTLDGRPLALGNRRMLEENGLNEGDLATAAKAWEAEGRTLSWLIEQGAQPRVLGLFAFGDTLKPGALQAVEQLKAQHISSHLLTGDNRGSARVVAEALGIDDVHAEVLPADKAATVAELKKTGVVAMVGDGINDAPALAAADIGIAMGGGTDVAMHAAGITLMRGDPRLVPAALEISRKTYAKIRQNLFWAFVYNLIGIPLAAFGLLNPVLAGAAMALSSVSVVSNALLLKTWKPKDLEDQRP</sequence>
<dbReference type="InterPro" id="IPR036412">
    <property type="entry name" value="HAD-like_sf"/>
</dbReference>
<feature type="transmembrane region" description="Helical" evidence="13">
    <location>
        <begin position="703"/>
        <end position="723"/>
    </location>
</feature>
<dbReference type="InterPro" id="IPR059000">
    <property type="entry name" value="ATPase_P-type_domA"/>
</dbReference>
<dbReference type="PROSITE" id="PS01047">
    <property type="entry name" value="HMA_1"/>
    <property type="match status" value="1"/>
</dbReference>
<dbReference type="Pfam" id="PF00403">
    <property type="entry name" value="HMA"/>
    <property type="match status" value="1"/>
</dbReference>
<dbReference type="InterPro" id="IPR044492">
    <property type="entry name" value="P_typ_ATPase_HD_dom"/>
</dbReference>
<accession>A0A7M1KCM0</accession>
<dbReference type="AlphaFoldDB" id="A0A7M1KCM0"/>
<evidence type="ECO:0000256" key="8">
    <source>
        <dbReference type="ARBA" id="ARBA00022967"/>
    </source>
</evidence>
<dbReference type="InterPro" id="IPR008250">
    <property type="entry name" value="ATPase_P-typ_transduc_dom_A_sf"/>
</dbReference>
<dbReference type="Gene3D" id="3.40.50.1000">
    <property type="entry name" value="HAD superfamily/HAD-like"/>
    <property type="match status" value="1"/>
</dbReference>
<dbReference type="SUPFAM" id="SSF81653">
    <property type="entry name" value="Calcium ATPase, transduction domain A"/>
    <property type="match status" value="1"/>
</dbReference>
<evidence type="ECO:0000256" key="2">
    <source>
        <dbReference type="ARBA" id="ARBA00006024"/>
    </source>
</evidence>
<dbReference type="PROSITE" id="PS00154">
    <property type="entry name" value="ATPASE_E1_E2"/>
    <property type="match status" value="1"/>
</dbReference>
<dbReference type="GO" id="GO:0055070">
    <property type="term" value="P:copper ion homeostasis"/>
    <property type="evidence" value="ECO:0007669"/>
    <property type="project" value="TreeGrafter"/>
</dbReference>
<feature type="transmembrane region" description="Helical" evidence="13">
    <location>
        <begin position="182"/>
        <end position="201"/>
    </location>
</feature>
<proteinExistence type="inferred from homology"/>
<comment type="similarity">
    <text evidence="2 13">Belongs to the cation transport ATPase (P-type) (TC 3.A.3) family. Type IB subfamily.</text>
</comment>
<keyword evidence="9 13" id="KW-1133">Transmembrane helix</keyword>
<dbReference type="InterPro" id="IPR023214">
    <property type="entry name" value="HAD_sf"/>
</dbReference>
<feature type="transmembrane region" description="Helical" evidence="13">
    <location>
        <begin position="678"/>
        <end position="697"/>
    </location>
</feature>
<keyword evidence="4 13" id="KW-0812">Transmembrane</keyword>
<evidence type="ECO:0000256" key="10">
    <source>
        <dbReference type="ARBA" id="ARBA00023136"/>
    </source>
</evidence>
<dbReference type="FunFam" id="2.70.150.10:FF:000002">
    <property type="entry name" value="Copper-transporting ATPase 1, putative"/>
    <property type="match status" value="1"/>
</dbReference>
<dbReference type="GO" id="GO:0043682">
    <property type="term" value="F:P-type divalent copper transporter activity"/>
    <property type="evidence" value="ECO:0007669"/>
    <property type="project" value="UniProtKB-EC"/>
</dbReference>
<dbReference type="SFLD" id="SFLDS00003">
    <property type="entry name" value="Haloacid_Dehalogenase"/>
    <property type="match status" value="1"/>
</dbReference>
<dbReference type="PROSITE" id="PS50846">
    <property type="entry name" value="HMA_2"/>
    <property type="match status" value="1"/>
</dbReference>
<dbReference type="InterPro" id="IPR027256">
    <property type="entry name" value="P-typ_ATPase_IB"/>
</dbReference>
<dbReference type="GO" id="GO:0016887">
    <property type="term" value="F:ATP hydrolysis activity"/>
    <property type="evidence" value="ECO:0007669"/>
    <property type="project" value="InterPro"/>
</dbReference>
<dbReference type="FunFam" id="3.30.70.100:FF:000005">
    <property type="entry name" value="Copper-exporting P-type ATPase A"/>
    <property type="match status" value="1"/>
</dbReference>
<evidence type="ECO:0000256" key="5">
    <source>
        <dbReference type="ARBA" id="ARBA00022723"/>
    </source>
</evidence>
<feature type="transmembrane region" description="Helical" evidence="13">
    <location>
        <begin position="152"/>
        <end position="170"/>
    </location>
</feature>
<dbReference type="SUPFAM" id="SSF56784">
    <property type="entry name" value="HAD-like"/>
    <property type="match status" value="1"/>
</dbReference>
<keyword evidence="7 13" id="KW-0067">ATP-binding</keyword>
<dbReference type="Gene3D" id="2.70.150.10">
    <property type="entry name" value="Calcium-transporting ATPase, cytoplasmic transduction domain A"/>
    <property type="match status" value="1"/>
</dbReference>
<dbReference type="EMBL" id="CP063073">
    <property type="protein sequence ID" value="QOQ73884.1"/>
    <property type="molecule type" value="Genomic_DNA"/>
</dbReference>
<dbReference type="Pfam" id="PF00122">
    <property type="entry name" value="E1-E2_ATPase"/>
    <property type="match status" value="1"/>
</dbReference>
<comment type="catalytic activity">
    <reaction evidence="12">
        <text>Cu(2+)(in) + ATP + H2O = Cu(2+)(out) + ADP + phosphate + H(+)</text>
        <dbReference type="Rhea" id="RHEA:10376"/>
        <dbReference type="ChEBI" id="CHEBI:15377"/>
        <dbReference type="ChEBI" id="CHEBI:15378"/>
        <dbReference type="ChEBI" id="CHEBI:29036"/>
        <dbReference type="ChEBI" id="CHEBI:30616"/>
        <dbReference type="ChEBI" id="CHEBI:43474"/>
        <dbReference type="ChEBI" id="CHEBI:456216"/>
        <dbReference type="EC" id="7.2.2.9"/>
    </reaction>
</comment>
<feature type="domain" description="HMA" evidence="14">
    <location>
        <begin position="5"/>
        <end position="70"/>
    </location>
</feature>
<keyword evidence="10 13" id="KW-0472">Membrane</keyword>
<dbReference type="Gene3D" id="3.30.70.100">
    <property type="match status" value="1"/>
</dbReference>
<evidence type="ECO:0000259" key="14">
    <source>
        <dbReference type="PROSITE" id="PS50846"/>
    </source>
</evidence>
<dbReference type="SUPFAM" id="SSF81665">
    <property type="entry name" value="Calcium ATPase, transmembrane domain M"/>
    <property type="match status" value="1"/>
</dbReference>
<organism evidence="15 16">
    <name type="scientific">Pseudomonas poae</name>
    <dbReference type="NCBI Taxonomy" id="200451"/>
    <lineage>
        <taxon>Bacteria</taxon>
        <taxon>Pseudomonadati</taxon>
        <taxon>Pseudomonadota</taxon>
        <taxon>Gammaproteobacteria</taxon>
        <taxon>Pseudomonadales</taxon>
        <taxon>Pseudomonadaceae</taxon>
        <taxon>Pseudomonas</taxon>
    </lineage>
</organism>
<reference evidence="15 16" key="1">
    <citation type="submission" date="2020-10" db="EMBL/GenBank/DDBJ databases">
        <title>High quality whole genome sequence of Pseudomonas poae PMA22.</title>
        <authorList>
            <person name="Hernandez J.G."/>
            <person name="Rodriguez P."/>
            <person name="Cuevas C."/>
            <person name="de la Calle F."/>
            <person name="Galan B."/>
            <person name="Garcia J.L."/>
        </authorList>
    </citation>
    <scope>NUCLEOTIDE SEQUENCE [LARGE SCALE GENOMIC DNA]</scope>
    <source>
        <strain evidence="15 16">PMA22</strain>
    </source>
</reference>
<evidence type="ECO:0000256" key="9">
    <source>
        <dbReference type="ARBA" id="ARBA00022989"/>
    </source>
</evidence>
<dbReference type="GO" id="GO:0005886">
    <property type="term" value="C:plasma membrane"/>
    <property type="evidence" value="ECO:0007669"/>
    <property type="project" value="UniProtKB-SubCell"/>
</dbReference>
<protein>
    <recommendedName>
        <fullName evidence="11">P-type Cu(2+) transporter</fullName>
        <ecNumber evidence="11">7.2.2.9</ecNumber>
    </recommendedName>
</protein>
<evidence type="ECO:0000256" key="7">
    <source>
        <dbReference type="ARBA" id="ARBA00022840"/>
    </source>
</evidence>
<evidence type="ECO:0000256" key="11">
    <source>
        <dbReference type="ARBA" id="ARBA00038904"/>
    </source>
</evidence>
<keyword evidence="6 13" id="KW-0547">Nucleotide-binding</keyword>
<feature type="transmembrane region" description="Helical" evidence="13">
    <location>
        <begin position="338"/>
        <end position="357"/>
    </location>
</feature>
<dbReference type="InterPro" id="IPR017969">
    <property type="entry name" value="Heavy-metal-associated_CS"/>
</dbReference>
<feature type="transmembrane region" description="Helical" evidence="13">
    <location>
        <begin position="121"/>
        <end position="140"/>
    </location>
</feature>
<feature type="transmembrane region" description="Helical" evidence="13">
    <location>
        <begin position="91"/>
        <end position="109"/>
    </location>
</feature>
<dbReference type="Gene3D" id="3.40.1110.10">
    <property type="entry name" value="Calcium-transporting ATPase, cytoplasmic domain N"/>
    <property type="match status" value="1"/>
</dbReference>
<dbReference type="InterPro" id="IPR018303">
    <property type="entry name" value="ATPase_P-typ_P_site"/>
</dbReference>
<dbReference type="InterPro" id="IPR023299">
    <property type="entry name" value="ATPase_P-typ_cyto_dom_N"/>
</dbReference>
<dbReference type="NCBIfam" id="TIGR01494">
    <property type="entry name" value="ATPase_P-type"/>
    <property type="match status" value="1"/>
</dbReference>
<dbReference type="InterPro" id="IPR036163">
    <property type="entry name" value="HMA_dom_sf"/>
</dbReference>
<dbReference type="PANTHER" id="PTHR43520">
    <property type="entry name" value="ATP7, ISOFORM B"/>
    <property type="match status" value="1"/>
</dbReference>
<dbReference type="PRINTS" id="PR00119">
    <property type="entry name" value="CATATPASE"/>
</dbReference>
<dbReference type="Proteomes" id="UP000594923">
    <property type="component" value="Chromosome"/>
</dbReference>
<comment type="subcellular location">
    <subcellularLocation>
        <location evidence="13">Cell membrane</location>
    </subcellularLocation>
    <subcellularLocation>
        <location evidence="1">Endomembrane system</location>
        <topology evidence="1">Multi-pass membrane protein</topology>
    </subcellularLocation>
</comment>
<dbReference type="SFLD" id="SFLDG00002">
    <property type="entry name" value="C1.7:_P-type_atpase_like"/>
    <property type="match status" value="1"/>
</dbReference>
<dbReference type="GO" id="GO:0012505">
    <property type="term" value="C:endomembrane system"/>
    <property type="evidence" value="ECO:0007669"/>
    <property type="project" value="UniProtKB-SubCell"/>
</dbReference>
<evidence type="ECO:0000256" key="3">
    <source>
        <dbReference type="ARBA" id="ARBA00011245"/>
    </source>
</evidence>
<dbReference type="InterPro" id="IPR023298">
    <property type="entry name" value="ATPase_P-typ_TM_dom_sf"/>
</dbReference>
<comment type="subunit">
    <text evidence="3">Monomer.</text>
</comment>
<gene>
    <name evidence="15" type="ORF">IMF22_20605</name>
</gene>
<dbReference type="EC" id="7.2.2.9" evidence="11"/>
<dbReference type="NCBIfam" id="TIGR01525">
    <property type="entry name" value="ATPase-IB_hvy"/>
    <property type="match status" value="1"/>
</dbReference>
<dbReference type="CDD" id="cd02094">
    <property type="entry name" value="P-type_ATPase_Cu-like"/>
    <property type="match status" value="1"/>
</dbReference>
<evidence type="ECO:0000313" key="16">
    <source>
        <dbReference type="Proteomes" id="UP000594923"/>
    </source>
</evidence>
<keyword evidence="13" id="KW-1003">Cell membrane</keyword>
<keyword evidence="8" id="KW-1278">Translocase</keyword>
<dbReference type="InterPro" id="IPR006121">
    <property type="entry name" value="HMA_dom"/>
</dbReference>
<dbReference type="PANTHER" id="PTHR43520:SF8">
    <property type="entry name" value="P-TYPE CU(+) TRANSPORTER"/>
    <property type="match status" value="1"/>
</dbReference>
<dbReference type="SUPFAM" id="SSF55008">
    <property type="entry name" value="HMA, heavy metal-associated domain"/>
    <property type="match status" value="1"/>
</dbReference>
<evidence type="ECO:0000256" key="1">
    <source>
        <dbReference type="ARBA" id="ARBA00004127"/>
    </source>
</evidence>
<name>A0A7M1KCM0_9PSED</name>
<evidence type="ECO:0000256" key="13">
    <source>
        <dbReference type="RuleBase" id="RU362081"/>
    </source>
</evidence>
<dbReference type="SFLD" id="SFLDF00027">
    <property type="entry name" value="p-type_atpase"/>
    <property type="match status" value="1"/>
</dbReference>
<evidence type="ECO:0000256" key="12">
    <source>
        <dbReference type="ARBA" id="ARBA00047424"/>
    </source>
</evidence>
<dbReference type="InterPro" id="IPR001757">
    <property type="entry name" value="P_typ_ATPase"/>
</dbReference>
<evidence type="ECO:0000256" key="4">
    <source>
        <dbReference type="ARBA" id="ARBA00022692"/>
    </source>
</evidence>
<dbReference type="GO" id="GO:0005524">
    <property type="term" value="F:ATP binding"/>
    <property type="evidence" value="ECO:0007669"/>
    <property type="project" value="UniProtKB-UniRule"/>
</dbReference>
<dbReference type="PRINTS" id="PR00943">
    <property type="entry name" value="CUATPASE"/>
</dbReference>
<feature type="transmembrane region" description="Helical" evidence="13">
    <location>
        <begin position="363"/>
        <end position="383"/>
    </location>
</feature>
<evidence type="ECO:0000313" key="15">
    <source>
        <dbReference type="EMBL" id="QOQ73884.1"/>
    </source>
</evidence>
<evidence type="ECO:0000256" key="6">
    <source>
        <dbReference type="ARBA" id="ARBA00022741"/>
    </source>
</evidence>
<dbReference type="GO" id="GO:0005507">
    <property type="term" value="F:copper ion binding"/>
    <property type="evidence" value="ECO:0007669"/>
    <property type="project" value="TreeGrafter"/>
</dbReference>
<dbReference type="Pfam" id="PF00702">
    <property type="entry name" value="Hydrolase"/>
    <property type="match status" value="1"/>
</dbReference>
<dbReference type="CDD" id="cd00371">
    <property type="entry name" value="HMA"/>
    <property type="match status" value="1"/>
</dbReference>